<dbReference type="SUPFAM" id="SSF51126">
    <property type="entry name" value="Pectin lyase-like"/>
    <property type="match status" value="1"/>
</dbReference>
<dbReference type="EMBL" id="JAERQG010000001">
    <property type="protein sequence ID" value="MBL0764123.1"/>
    <property type="molecule type" value="Genomic_DNA"/>
</dbReference>
<evidence type="ECO:0000313" key="2">
    <source>
        <dbReference type="EMBL" id="MBL0764123.1"/>
    </source>
</evidence>
<keyword evidence="3" id="KW-1185">Reference proteome</keyword>
<reference evidence="2" key="1">
    <citation type="submission" date="2021-01" db="EMBL/GenBank/DDBJ databases">
        <title>Marivirga sp. nov., isolated from intertidal surface sediments.</title>
        <authorList>
            <person name="Zhang M."/>
        </authorList>
    </citation>
    <scope>NUCLEOTIDE SEQUENCE</scope>
    <source>
        <strain evidence="2">SM1354</strain>
    </source>
</reference>
<keyword evidence="1" id="KW-0732">Signal</keyword>
<accession>A0A937AD93</accession>
<dbReference type="NCBIfam" id="NF041518">
    <property type="entry name" value="choice_anch_Q"/>
    <property type="match status" value="1"/>
</dbReference>
<feature type="signal peptide" evidence="1">
    <location>
        <begin position="1"/>
        <end position="29"/>
    </location>
</feature>
<proteinExistence type="predicted"/>
<gene>
    <name evidence="2" type="ORF">JKP34_02590</name>
</gene>
<dbReference type="InterPro" id="IPR059226">
    <property type="entry name" value="Choice_anch_Q_dom"/>
</dbReference>
<evidence type="ECO:0000256" key="1">
    <source>
        <dbReference type="SAM" id="SignalP"/>
    </source>
</evidence>
<sequence>MRKPKKAFPNIILKAALALVLLFAFSQCSYEPEISDKAVKLNFSTDTIQFDTLFTGRQSITRRLKIYNPGNKAIMLDHIGLQQQSNQFNLILNGQKRANFSDQLLLGNDSLLLLIEAEVDQSDLNNPFVIRDLLEIRNKETSQTIVVEAWGQNAHFLNDSIITDDVSWTADKPYVISNSILIDSASSLTIHEGVKVYSGAESFIYIQGRLSIEGKADSTVLFTNDRLDEPFSSAVGQWGGIVFLESSTNNSIKFADIKNSIVGINLATYSADGKTDLFVENSKVGNTASSAVLCLNADFEAVNSLFYNTVGGTVAHVGGGTANYLHCTIANYFPTQRDAPAAYFSDFAVDNNENEIIAPLEAHLVNSIFYGRNDEEIIFAESAEGNISLSFSNNLFKGSQEFLSNNNSSLNQDPLFSNVFEDDFSLTEDSPAINKALTTFVTNDITGNQRDNTPDIGAYEYFIPEDN</sequence>
<comment type="caution">
    <text evidence="2">The sequence shown here is derived from an EMBL/GenBank/DDBJ whole genome shotgun (WGS) entry which is preliminary data.</text>
</comment>
<dbReference type="Proteomes" id="UP000642920">
    <property type="component" value="Unassembled WGS sequence"/>
</dbReference>
<dbReference type="RefSeq" id="WP_201917402.1">
    <property type="nucleotide sequence ID" value="NZ_JAERQG010000001.1"/>
</dbReference>
<dbReference type="AlphaFoldDB" id="A0A937AD93"/>
<evidence type="ECO:0000313" key="3">
    <source>
        <dbReference type="Proteomes" id="UP000642920"/>
    </source>
</evidence>
<organism evidence="2 3">
    <name type="scientific">Marivirga atlantica</name>
    <dbReference type="NCBI Taxonomy" id="1548457"/>
    <lineage>
        <taxon>Bacteria</taxon>
        <taxon>Pseudomonadati</taxon>
        <taxon>Bacteroidota</taxon>
        <taxon>Cytophagia</taxon>
        <taxon>Cytophagales</taxon>
        <taxon>Marivirgaceae</taxon>
        <taxon>Marivirga</taxon>
    </lineage>
</organism>
<evidence type="ECO:0008006" key="4">
    <source>
        <dbReference type="Google" id="ProtNLM"/>
    </source>
</evidence>
<protein>
    <recommendedName>
        <fullName evidence="4">Right handed beta helix region</fullName>
    </recommendedName>
</protein>
<feature type="chain" id="PRO_5036820985" description="Right handed beta helix region" evidence="1">
    <location>
        <begin position="30"/>
        <end position="467"/>
    </location>
</feature>
<dbReference type="InterPro" id="IPR011050">
    <property type="entry name" value="Pectin_lyase_fold/virulence"/>
</dbReference>
<name>A0A937AD93_9BACT</name>